<dbReference type="InterPro" id="IPR011074">
    <property type="entry name" value="CRAL/TRIO_N_dom"/>
</dbReference>
<feature type="domain" description="CRAL-TRIO" evidence="2">
    <location>
        <begin position="100"/>
        <end position="295"/>
    </location>
</feature>
<dbReference type="InterPro" id="IPR001251">
    <property type="entry name" value="CRAL-TRIO_dom"/>
</dbReference>
<dbReference type="SMART" id="SM01100">
    <property type="entry name" value="CRAL_TRIO_N"/>
    <property type="match status" value="1"/>
</dbReference>
<dbReference type="InterPro" id="IPR051026">
    <property type="entry name" value="PI/PC_transfer"/>
</dbReference>
<sequence>MASASSQAVNADPASQYPAGHYGSLNTQQQEALESFKSLLTKRGYPGFESSAPLQDIKLLRFLRARRWDVEAAYAQFHDTETWRQANEIDTLYETIDADAYKKLRSLYPQWTGRRDRVGAPVYVWRPQALNGQAVAESELVAAKPGFSRSRTDGGKTSASLLCFAALYENLLRFTQPLATQLPDRAHAAVPVTLSTYIMDVSGIGVMQFWSLKGHIHTLAYLASAHYPETLGAIFIVGAPPFFSTVFGWIKGWLDPVTVSKIRIVSRDEVLPALEEVADGGSIPKMYGGDLDWTFGDAPVIDPYLKDVISWDGEQSSFPLAPLVWEPVEGKGY</sequence>
<dbReference type="Gene3D" id="1.10.8.20">
    <property type="entry name" value="N-terminal domain of phosphatidylinositol transfer protein sec14p"/>
    <property type="match status" value="1"/>
</dbReference>
<evidence type="ECO:0000259" key="2">
    <source>
        <dbReference type="PROSITE" id="PS50191"/>
    </source>
</evidence>
<feature type="region of interest" description="Disordered" evidence="1">
    <location>
        <begin position="1"/>
        <end position="22"/>
    </location>
</feature>
<dbReference type="SMART" id="SM00516">
    <property type="entry name" value="SEC14"/>
    <property type="match status" value="1"/>
</dbReference>
<name>A0A167SVG1_CORFA</name>
<dbReference type="EMBL" id="AZHB01000015">
    <property type="protein sequence ID" value="OAA59964.1"/>
    <property type="molecule type" value="Genomic_DNA"/>
</dbReference>
<keyword evidence="4" id="KW-1185">Reference proteome</keyword>
<dbReference type="STRING" id="1081104.A0A167SVG1"/>
<dbReference type="OrthoDB" id="30289at2759"/>
<dbReference type="AlphaFoldDB" id="A0A167SVG1"/>
<comment type="caution">
    <text evidence="3">The sequence shown here is derived from an EMBL/GenBank/DDBJ whole genome shotgun (WGS) entry which is preliminary data.</text>
</comment>
<gene>
    <name evidence="3" type="ORF">ISF_05975</name>
</gene>
<evidence type="ECO:0000256" key="1">
    <source>
        <dbReference type="SAM" id="MobiDB-lite"/>
    </source>
</evidence>
<dbReference type="Pfam" id="PF00650">
    <property type="entry name" value="CRAL_TRIO"/>
    <property type="match status" value="1"/>
</dbReference>
<dbReference type="PANTHER" id="PTHR45657:SF3">
    <property type="entry name" value="TRANSPORTER, PUTATIVE (AFU_ORTHOLOGUE AFUA_5G09260)-RELATED"/>
    <property type="match status" value="1"/>
</dbReference>
<dbReference type="InterPro" id="IPR036865">
    <property type="entry name" value="CRAL-TRIO_dom_sf"/>
</dbReference>
<dbReference type="Pfam" id="PF03765">
    <property type="entry name" value="CRAL_TRIO_N"/>
    <property type="match status" value="1"/>
</dbReference>
<reference evidence="3 4" key="1">
    <citation type="journal article" date="2016" name="Genome Biol. Evol.">
        <title>Divergent and convergent evolution of fungal pathogenicity.</title>
        <authorList>
            <person name="Shang Y."/>
            <person name="Xiao G."/>
            <person name="Zheng P."/>
            <person name="Cen K."/>
            <person name="Zhan S."/>
            <person name="Wang C."/>
        </authorList>
    </citation>
    <scope>NUCLEOTIDE SEQUENCE [LARGE SCALE GENOMIC DNA]</scope>
    <source>
        <strain evidence="3 4">ARSEF 2679</strain>
    </source>
</reference>
<dbReference type="PROSITE" id="PS50191">
    <property type="entry name" value="CRAL_TRIO"/>
    <property type="match status" value="1"/>
</dbReference>
<evidence type="ECO:0000313" key="3">
    <source>
        <dbReference type="EMBL" id="OAA59964.1"/>
    </source>
</evidence>
<dbReference type="GeneID" id="30022267"/>
<dbReference type="SUPFAM" id="SSF46938">
    <property type="entry name" value="CRAL/TRIO N-terminal domain"/>
    <property type="match status" value="1"/>
</dbReference>
<dbReference type="Proteomes" id="UP000076744">
    <property type="component" value="Unassembled WGS sequence"/>
</dbReference>
<protein>
    <submittedName>
        <fullName evidence="3">Cellular retinaldehyde-binding protein</fullName>
    </submittedName>
</protein>
<dbReference type="Gene3D" id="3.40.525.10">
    <property type="entry name" value="CRAL-TRIO lipid binding domain"/>
    <property type="match status" value="1"/>
</dbReference>
<organism evidence="3 4">
    <name type="scientific">Cordyceps fumosorosea (strain ARSEF 2679)</name>
    <name type="common">Isaria fumosorosea</name>
    <dbReference type="NCBI Taxonomy" id="1081104"/>
    <lineage>
        <taxon>Eukaryota</taxon>
        <taxon>Fungi</taxon>
        <taxon>Dikarya</taxon>
        <taxon>Ascomycota</taxon>
        <taxon>Pezizomycotina</taxon>
        <taxon>Sordariomycetes</taxon>
        <taxon>Hypocreomycetidae</taxon>
        <taxon>Hypocreales</taxon>
        <taxon>Cordycipitaceae</taxon>
        <taxon>Cordyceps</taxon>
    </lineage>
</organism>
<proteinExistence type="predicted"/>
<dbReference type="SUPFAM" id="SSF52087">
    <property type="entry name" value="CRAL/TRIO domain"/>
    <property type="match status" value="1"/>
</dbReference>
<evidence type="ECO:0000313" key="4">
    <source>
        <dbReference type="Proteomes" id="UP000076744"/>
    </source>
</evidence>
<accession>A0A167SVG1</accession>
<dbReference type="PANTHER" id="PTHR45657">
    <property type="entry name" value="CRAL-TRIO DOMAIN-CONTAINING PROTEIN YKL091C-RELATED"/>
    <property type="match status" value="1"/>
</dbReference>
<dbReference type="RefSeq" id="XP_018703077.1">
    <property type="nucleotide sequence ID" value="XM_018849580.1"/>
</dbReference>
<dbReference type="CDD" id="cd00170">
    <property type="entry name" value="SEC14"/>
    <property type="match status" value="1"/>
</dbReference>
<dbReference type="InterPro" id="IPR036273">
    <property type="entry name" value="CRAL/TRIO_N_dom_sf"/>
</dbReference>